<dbReference type="Pfam" id="PF03129">
    <property type="entry name" value="HGTP_anticodon"/>
    <property type="match status" value="1"/>
</dbReference>
<comment type="similarity">
    <text evidence="11 12">Belongs to the class-II aminoacyl-tRNA synthetase family. ProS type 1 subfamily.</text>
</comment>
<dbReference type="Proteomes" id="UP000002805">
    <property type="component" value="Chromosome"/>
</dbReference>
<feature type="domain" description="Aminoacyl-transfer RNA synthetases class-II family profile" evidence="14">
    <location>
        <begin position="179"/>
        <end position="594"/>
    </location>
</feature>
<feature type="compositionally biased region" description="Basic and acidic residues" evidence="13">
    <location>
        <begin position="57"/>
        <end position="66"/>
    </location>
</feature>
<dbReference type="InterPro" id="IPR002316">
    <property type="entry name" value="Pro-tRNA-ligase_IIa"/>
</dbReference>
<sequence>MVHRGRAVPAPGRQRRMARRLVRHHRTPRPPRLPGTRHRTPTDHHHHRRVRPAPLDPVRDRHREPGPRPVPKARLPGPRRPGALPERPQSLRGDGRPAAVAARELISACGCAPANLLHITRSEQEFTMAQVQRMSRLMVKTLRDDPADAETLSHKLLVRAGYVRRNAAGIWSWLPLGKRVLENVTRVVREEMDAIGAQEVLLPALLPKEPYEATGRWEEYGAELFRLKDRKGADYLLGPTHEEIFTQLVKDQCTSYKDLPVILYQIQTKYRDEARPRSGILRGREFQMKDSYSFDTSDEGLAESYALHREAYVRIFERLGLKHKIVSAVSGAMGGSASEEFLAPAPAGEDTFVYCPSCDYAANTEAVTFALAPVEGAEHGPVEELDTPDTPTIETLADHLGVPASATLKNLLVKVDGEIVAVGVPGNREVDLGKLGDHLAPAEVELVTAEDFVDRPDLVRGYVGPQGLEKVRYIADPRVAPGTAWITGANRAGFHAKNVVAGRDFQVDDYLDVVVVEDGDPCPSCGTGLKLDRAIEIGHIFQLGRKYADAFQLDVLGQNGKPVRVTMGSYGVGVSRAVAALAEQTADEQGLCWPREIAPADVHVVAAGKALQTELALDVAEQLGAAGLRVLVDDRAGVSPGVKFTDAELIGVPKILVAGRRSAEGVLELKDRRTGEREELTVADAVARLRG</sequence>
<reference evidence="16" key="1">
    <citation type="submission" date="2008-02" db="EMBL/GenBank/DDBJ databases">
        <authorList>
            <consortium name="The Broad Institute Genome Sequencing Platform"/>
            <person name="Fischbach M."/>
            <person name="Ward D."/>
            <person name="Young S."/>
            <person name="Jaffe D."/>
            <person name="Gnerre S."/>
            <person name="Berlin A."/>
            <person name="Heiman D."/>
            <person name="Hepburn T."/>
            <person name="Sykes S."/>
            <person name="Alvarado L."/>
            <person name="Kodira C.D."/>
            <person name="Straight P."/>
            <person name="Clardy J."/>
            <person name="Hung D."/>
            <person name="Kolter R."/>
            <person name="Mekalanos J."/>
            <person name="Walker S."/>
            <person name="Walsh C.T."/>
            <person name="Lander E."/>
            <person name="Galagan J."/>
            <person name="Nusbaum C."/>
            <person name="Birren B."/>
        </authorList>
    </citation>
    <scope>NUCLEOTIDE SEQUENCE [LARGE SCALE GENOMIC DNA]</scope>
    <source>
        <strain evidence="16">ATCC 25486 / DSM 40338 / CBS 914.69 / JCM 4507 / NBRC 13074 / NRRL 2958 / 5647</strain>
    </source>
</reference>
<dbReference type="SUPFAM" id="SSF52954">
    <property type="entry name" value="Class II aaRS ABD-related"/>
    <property type="match status" value="1"/>
</dbReference>
<reference evidence="16" key="2">
    <citation type="submission" date="2009-10" db="EMBL/GenBank/DDBJ databases">
        <title>The genome sequence of Streptomyces pristinaespiralis strain ATCC 25486.</title>
        <authorList>
            <consortium name="The Broad Institute Genome Sequencing Platform"/>
            <consortium name="Broad Institute Microbial Sequencing Center"/>
            <person name="Fischbach M."/>
            <person name="Godfrey P."/>
            <person name="Ward D."/>
            <person name="Young S."/>
            <person name="Zeng Q."/>
            <person name="Koehrsen M."/>
            <person name="Alvarado L."/>
            <person name="Berlin A.M."/>
            <person name="Bochicchio J."/>
            <person name="Borenstein D."/>
            <person name="Chapman S.B."/>
            <person name="Chen Z."/>
            <person name="Engels R."/>
            <person name="Freedman E."/>
            <person name="Gellesch M."/>
            <person name="Goldberg J."/>
            <person name="Griggs A."/>
            <person name="Gujja S."/>
            <person name="Heilman E.R."/>
            <person name="Heiman D.I."/>
            <person name="Hepburn T.A."/>
            <person name="Howarth C."/>
            <person name="Jen D."/>
            <person name="Larson L."/>
            <person name="Lewis B."/>
            <person name="Mehta T."/>
            <person name="Park D."/>
            <person name="Pearson M."/>
            <person name="Richards J."/>
            <person name="Roberts A."/>
            <person name="Saif S."/>
            <person name="Shea T.D."/>
            <person name="Shenoy N."/>
            <person name="Sisk P."/>
            <person name="Stolte C."/>
            <person name="Sykes S.N."/>
            <person name="Thomson T."/>
            <person name="Walk T."/>
            <person name="White J."/>
            <person name="Yandava C."/>
            <person name="Straight P."/>
            <person name="Clardy J."/>
            <person name="Hung D."/>
            <person name="Kolter R."/>
            <person name="Mekalanos J."/>
            <person name="Walker S."/>
            <person name="Walsh C.T."/>
            <person name="Wieland-Brown L.C."/>
            <person name="Haas B."/>
            <person name="Nusbaum C."/>
            <person name="Birren B."/>
        </authorList>
    </citation>
    <scope>NUCLEOTIDE SEQUENCE [LARGE SCALE GENOMIC DNA]</scope>
    <source>
        <strain evidence="16">ATCC 25486 / DSM 40338 / CBS 914.69 / JCM 4507 / NBRC 13074 / NRRL 2958 / 5647</strain>
    </source>
</reference>
<accession>B5HER4</accession>
<dbReference type="NCBIfam" id="NF006625">
    <property type="entry name" value="PRK09194.1"/>
    <property type="match status" value="1"/>
</dbReference>
<evidence type="ECO:0000256" key="3">
    <source>
        <dbReference type="ARBA" id="ARBA00022490"/>
    </source>
</evidence>
<dbReference type="HAMAP" id="MF_01569">
    <property type="entry name" value="Pro_tRNA_synth_type1"/>
    <property type="match status" value="1"/>
</dbReference>
<evidence type="ECO:0000256" key="9">
    <source>
        <dbReference type="ARBA" id="ARBA00047671"/>
    </source>
</evidence>
<keyword evidence="7 12" id="KW-0648">Protein biosynthesis</keyword>
<evidence type="ECO:0000256" key="7">
    <source>
        <dbReference type="ARBA" id="ARBA00022917"/>
    </source>
</evidence>
<evidence type="ECO:0000256" key="12">
    <source>
        <dbReference type="HAMAP-Rule" id="MF_01569"/>
    </source>
</evidence>
<dbReference type="PROSITE" id="PS50862">
    <property type="entry name" value="AA_TRNA_LIGASE_II"/>
    <property type="match status" value="1"/>
</dbReference>
<evidence type="ECO:0000256" key="13">
    <source>
        <dbReference type="SAM" id="MobiDB-lite"/>
    </source>
</evidence>
<evidence type="ECO:0000256" key="11">
    <source>
        <dbReference type="ARBA" id="ARBA00060755"/>
    </source>
</evidence>
<name>B5HER4_STRE2</name>
<evidence type="ECO:0000256" key="8">
    <source>
        <dbReference type="ARBA" id="ARBA00023146"/>
    </source>
</evidence>
<keyword evidence="8 12" id="KW-0030">Aminoacyl-tRNA synthetase</keyword>
<dbReference type="InterPro" id="IPR004500">
    <property type="entry name" value="Pro-tRNA-synth_IIa_bac-type"/>
</dbReference>
<dbReference type="InterPro" id="IPR044140">
    <property type="entry name" value="ProRS_anticodon_short"/>
</dbReference>
<dbReference type="NCBIfam" id="TIGR00409">
    <property type="entry name" value="proS_fam_II"/>
    <property type="match status" value="1"/>
</dbReference>
<dbReference type="CDD" id="cd00861">
    <property type="entry name" value="ProRS_anticodon_short"/>
    <property type="match status" value="1"/>
</dbReference>
<dbReference type="Gene3D" id="3.40.50.800">
    <property type="entry name" value="Anticodon-binding domain"/>
    <property type="match status" value="1"/>
</dbReference>
<dbReference type="InterPro" id="IPR023717">
    <property type="entry name" value="Pro-tRNA-Synthase_IIa_type1"/>
</dbReference>
<dbReference type="GO" id="GO:0005829">
    <property type="term" value="C:cytosol"/>
    <property type="evidence" value="ECO:0007669"/>
    <property type="project" value="TreeGrafter"/>
</dbReference>
<evidence type="ECO:0000313" key="16">
    <source>
        <dbReference type="Proteomes" id="UP000002805"/>
    </source>
</evidence>
<evidence type="ECO:0000256" key="2">
    <source>
        <dbReference type="ARBA" id="ARBA00011738"/>
    </source>
</evidence>
<protein>
    <recommendedName>
        <fullName evidence="12">Proline--tRNA ligase</fullName>
        <ecNumber evidence="12">6.1.1.15</ecNumber>
    </recommendedName>
    <alternativeName>
        <fullName evidence="12">Prolyl-tRNA synthetase</fullName>
        <shortName evidence="12">ProRS</shortName>
    </alternativeName>
</protein>
<keyword evidence="16" id="KW-1185">Reference proteome</keyword>
<dbReference type="InterPro" id="IPR007214">
    <property type="entry name" value="YbaK/aa-tRNA-synth-assoc-dom"/>
</dbReference>
<dbReference type="GO" id="GO:0004827">
    <property type="term" value="F:proline-tRNA ligase activity"/>
    <property type="evidence" value="ECO:0007669"/>
    <property type="project" value="UniProtKB-UniRule"/>
</dbReference>
<evidence type="ECO:0000256" key="1">
    <source>
        <dbReference type="ARBA" id="ARBA00004496"/>
    </source>
</evidence>
<dbReference type="HOGENOM" id="CLU_016739_0_0_11"/>
<keyword evidence="3 12" id="KW-0963">Cytoplasm</keyword>
<comment type="catalytic activity">
    <reaction evidence="9 12">
        <text>tRNA(Pro) + L-proline + ATP = L-prolyl-tRNA(Pro) + AMP + diphosphate</text>
        <dbReference type="Rhea" id="RHEA:14305"/>
        <dbReference type="Rhea" id="RHEA-COMP:9700"/>
        <dbReference type="Rhea" id="RHEA-COMP:9702"/>
        <dbReference type="ChEBI" id="CHEBI:30616"/>
        <dbReference type="ChEBI" id="CHEBI:33019"/>
        <dbReference type="ChEBI" id="CHEBI:60039"/>
        <dbReference type="ChEBI" id="CHEBI:78442"/>
        <dbReference type="ChEBI" id="CHEBI:78532"/>
        <dbReference type="ChEBI" id="CHEBI:456215"/>
        <dbReference type="EC" id="6.1.1.15"/>
    </reaction>
</comment>
<evidence type="ECO:0000256" key="6">
    <source>
        <dbReference type="ARBA" id="ARBA00022840"/>
    </source>
</evidence>
<dbReference type="GO" id="GO:0002161">
    <property type="term" value="F:aminoacyl-tRNA deacylase activity"/>
    <property type="evidence" value="ECO:0007669"/>
    <property type="project" value="InterPro"/>
</dbReference>
<dbReference type="InterPro" id="IPR036621">
    <property type="entry name" value="Anticodon-bd_dom_sf"/>
</dbReference>
<dbReference type="SUPFAM" id="SSF55681">
    <property type="entry name" value="Class II aaRS and biotin synthetases"/>
    <property type="match status" value="1"/>
</dbReference>
<dbReference type="InterPro" id="IPR004154">
    <property type="entry name" value="Anticodon-bd"/>
</dbReference>
<comment type="subcellular location">
    <subcellularLocation>
        <location evidence="1 12">Cytoplasm</location>
    </subcellularLocation>
</comment>
<dbReference type="SUPFAM" id="SSF55826">
    <property type="entry name" value="YbaK/ProRS associated domain"/>
    <property type="match status" value="1"/>
</dbReference>
<evidence type="ECO:0000256" key="5">
    <source>
        <dbReference type="ARBA" id="ARBA00022741"/>
    </source>
</evidence>
<dbReference type="PANTHER" id="PTHR42753">
    <property type="entry name" value="MITOCHONDRIAL RIBOSOME PROTEIN L39/PROLYL-TRNA LIGASE FAMILY MEMBER"/>
    <property type="match status" value="1"/>
</dbReference>
<dbReference type="Gene3D" id="3.90.960.10">
    <property type="entry name" value="YbaK/aminoacyl-tRNA synthetase-associated domain"/>
    <property type="match status" value="1"/>
</dbReference>
<organism evidence="15 16">
    <name type="scientific">Streptomyces pristinaespiralis (strain ATCC 25486 / DSM 40338 / CBS 914.69 / JCM 4507 / KCC S-0507 / NBRC 13074 / NRRL 2958 / 5647)</name>
    <dbReference type="NCBI Taxonomy" id="457429"/>
    <lineage>
        <taxon>Bacteria</taxon>
        <taxon>Bacillati</taxon>
        <taxon>Actinomycetota</taxon>
        <taxon>Actinomycetes</taxon>
        <taxon>Kitasatosporales</taxon>
        <taxon>Streptomycetaceae</taxon>
        <taxon>Streptomyces</taxon>
    </lineage>
</organism>
<evidence type="ECO:0000259" key="14">
    <source>
        <dbReference type="PROSITE" id="PS50862"/>
    </source>
</evidence>
<dbReference type="Gene3D" id="3.30.930.10">
    <property type="entry name" value="Bira Bifunctional Protein, Domain 2"/>
    <property type="match status" value="2"/>
</dbReference>
<comment type="domain">
    <text evidence="12">Consists of three domains: the N-terminal catalytic domain, the editing domain and the C-terminal anticodon-binding domain.</text>
</comment>
<dbReference type="InterPro" id="IPR006195">
    <property type="entry name" value="aa-tRNA-synth_II"/>
</dbReference>
<dbReference type="InterPro" id="IPR050062">
    <property type="entry name" value="Pro-tRNA_synthetase"/>
</dbReference>
<feature type="region of interest" description="Disordered" evidence="13">
    <location>
        <begin position="1"/>
        <end position="95"/>
    </location>
</feature>
<dbReference type="PRINTS" id="PR01046">
    <property type="entry name" value="TRNASYNTHPRO"/>
</dbReference>
<dbReference type="InterPro" id="IPR036754">
    <property type="entry name" value="YbaK/aa-tRNA-synt-asso_dom_sf"/>
</dbReference>
<keyword evidence="4 12" id="KW-0436">Ligase</keyword>
<dbReference type="PANTHER" id="PTHR42753:SF2">
    <property type="entry name" value="PROLINE--TRNA LIGASE"/>
    <property type="match status" value="1"/>
</dbReference>
<dbReference type="CDD" id="cd00779">
    <property type="entry name" value="ProRS_core_prok"/>
    <property type="match status" value="1"/>
</dbReference>
<dbReference type="FunFam" id="3.30.930.10:FF:000065">
    <property type="entry name" value="Proline--tRNA ligase"/>
    <property type="match status" value="1"/>
</dbReference>
<dbReference type="InterPro" id="IPR045864">
    <property type="entry name" value="aa-tRNA-synth_II/BPL/LPL"/>
</dbReference>
<gene>
    <name evidence="12" type="primary">proS</name>
    <name evidence="15" type="ORF">SSDG_03711</name>
</gene>
<comment type="subunit">
    <text evidence="2 12">Homodimer.</text>
</comment>
<keyword evidence="5 12" id="KW-0547">Nucleotide-binding</keyword>
<feature type="compositionally biased region" description="Low complexity" evidence="13">
    <location>
        <begin position="72"/>
        <end position="88"/>
    </location>
</feature>
<proteinExistence type="inferred from homology"/>
<dbReference type="InterPro" id="IPR033730">
    <property type="entry name" value="ProRS_core_prok"/>
</dbReference>
<dbReference type="InterPro" id="IPR002314">
    <property type="entry name" value="aa-tRNA-synt_IIb"/>
</dbReference>
<dbReference type="FunFam" id="3.30.930.10:FF:000066">
    <property type="entry name" value="Proline--tRNA ligase"/>
    <property type="match status" value="1"/>
</dbReference>
<dbReference type="GO" id="GO:0005524">
    <property type="term" value="F:ATP binding"/>
    <property type="evidence" value="ECO:0007669"/>
    <property type="project" value="UniProtKB-UniRule"/>
</dbReference>
<feature type="compositionally biased region" description="Basic residues" evidence="13">
    <location>
        <begin position="13"/>
        <end position="51"/>
    </location>
</feature>
<dbReference type="AlphaFoldDB" id="B5HER4"/>
<dbReference type="GO" id="GO:0006433">
    <property type="term" value="P:prolyl-tRNA aminoacylation"/>
    <property type="evidence" value="ECO:0007669"/>
    <property type="project" value="UniProtKB-UniRule"/>
</dbReference>
<comment type="function">
    <text evidence="10 12">Catalyzes the attachment of proline to tRNA(Pro) in a two-step reaction: proline is first activated by ATP to form Pro-AMP and then transferred to the acceptor end of tRNA(Pro). As ProRS can inadvertently accommodate and process non-cognate amino acids such as alanine and cysteine, to avoid such errors it has two additional distinct editing activities against alanine. One activity is designated as 'pretransfer' editing and involves the tRNA(Pro)-independent hydrolysis of activated Ala-AMP. The other activity is designated 'posttransfer' editing and involves deacylation of mischarged Ala-tRNA(Pro). The misacylated Cys-tRNA(Pro) is not edited by ProRS.</text>
</comment>
<evidence type="ECO:0000313" key="15">
    <source>
        <dbReference type="EMBL" id="EDY65325.2"/>
    </source>
</evidence>
<dbReference type="Pfam" id="PF00587">
    <property type="entry name" value="tRNA-synt_2b"/>
    <property type="match status" value="1"/>
</dbReference>
<keyword evidence="6 12" id="KW-0067">ATP-binding</keyword>
<dbReference type="CDD" id="cd04334">
    <property type="entry name" value="ProRS-INS"/>
    <property type="match status" value="1"/>
</dbReference>
<evidence type="ECO:0000256" key="4">
    <source>
        <dbReference type="ARBA" id="ARBA00022598"/>
    </source>
</evidence>
<dbReference type="EC" id="6.1.1.15" evidence="12"/>
<dbReference type="Pfam" id="PF04073">
    <property type="entry name" value="tRNA_edit"/>
    <property type="match status" value="1"/>
</dbReference>
<evidence type="ECO:0000256" key="10">
    <source>
        <dbReference type="ARBA" id="ARBA00053664"/>
    </source>
</evidence>
<dbReference type="EMBL" id="CM000950">
    <property type="protein sequence ID" value="EDY65325.2"/>
    <property type="molecule type" value="Genomic_DNA"/>
</dbReference>
<dbReference type="eggNOG" id="COG0442">
    <property type="taxonomic scope" value="Bacteria"/>
</dbReference>